<proteinExistence type="predicted"/>
<evidence type="ECO:0000259" key="1">
    <source>
        <dbReference type="PROSITE" id="PS51379"/>
    </source>
</evidence>
<dbReference type="EMBL" id="BARW01003803">
    <property type="protein sequence ID" value="GAI70990.1"/>
    <property type="molecule type" value="Genomic_DNA"/>
</dbReference>
<feature type="domain" description="4Fe-4S ferredoxin-type" evidence="1">
    <location>
        <begin position="141"/>
        <end position="170"/>
    </location>
</feature>
<dbReference type="Pfam" id="PF13187">
    <property type="entry name" value="Fer4_9"/>
    <property type="match status" value="1"/>
</dbReference>
<dbReference type="PROSITE" id="PS51379">
    <property type="entry name" value="4FE4S_FER_2"/>
    <property type="match status" value="2"/>
</dbReference>
<evidence type="ECO:0000313" key="2">
    <source>
        <dbReference type="EMBL" id="GAI70990.1"/>
    </source>
</evidence>
<accession>X1S6D7</accession>
<feature type="domain" description="4Fe-4S ferredoxin-type" evidence="1">
    <location>
        <begin position="173"/>
        <end position="199"/>
    </location>
</feature>
<feature type="non-terminal residue" evidence="2">
    <location>
        <position position="1"/>
    </location>
</feature>
<organism evidence="2">
    <name type="scientific">marine sediment metagenome</name>
    <dbReference type="NCBI Taxonomy" id="412755"/>
    <lineage>
        <taxon>unclassified sequences</taxon>
        <taxon>metagenomes</taxon>
        <taxon>ecological metagenomes</taxon>
    </lineage>
</organism>
<sequence>KGAQLRVIPVEQSIESEHTINNYDDIIKLLDTTDGPYMVTNCLCRQIKDILEQPCEATSRREVCLAFGFAAELYIEQGWGRSISKDEVLEILRKNEEEGLVLQPDNSQNLTIICSCCSCCCEGLSKLKLFPNPGDLTITNFYADVESDLCSGCGTCVEICPMEAITLIDDISSIMRKRCIGCGNCVTKCPSEAIKLHKRERQFVPYPTMDDLYDKIMERKLRLKKKF</sequence>
<comment type="caution">
    <text evidence="2">The sequence shown here is derived from an EMBL/GenBank/DDBJ whole genome shotgun (WGS) entry which is preliminary data.</text>
</comment>
<dbReference type="Gene3D" id="3.30.70.20">
    <property type="match status" value="1"/>
</dbReference>
<dbReference type="PROSITE" id="PS00198">
    <property type="entry name" value="4FE4S_FER_1"/>
    <property type="match status" value="1"/>
</dbReference>
<dbReference type="InterPro" id="IPR017900">
    <property type="entry name" value="4Fe4S_Fe_S_CS"/>
</dbReference>
<dbReference type="SUPFAM" id="SSF54862">
    <property type="entry name" value="4Fe-4S ferredoxins"/>
    <property type="match status" value="1"/>
</dbReference>
<reference evidence="2" key="1">
    <citation type="journal article" date="2014" name="Front. Microbiol.">
        <title>High frequency of phylogenetically diverse reductive dehalogenase-homologous genes in deep subseafloor sedimentary metagenomes.</title>
        <authorList>
            <person name="Kawai M."/>
            <person name="Futagami T."/>
            <person name="Toyoda A."/>
            <person name="Takaki Y."/>
            <person name="Nishi S."/>
            <person name="Hori S."/>
            <person name="Arai W."/>
            <person name="Tsubouchi T."/>
            <person name="Morono Y."/>
            <person name="Uchiyama I."/>
            <person name="Ito T."/>
            <person name="Fujiyama A."/>
            <person name="Inagaki F."/>
            <person name="Takami H."/>
        </authorList>
    </citation>
    <scope>NUCLEOTIDE SEQUENCE</scope>
    <source>
        <strain evidence="2">Expedition CK06-06</strain>
    </source>
</reference>
<dbReference type="AlphaFoldDB" id="X1S6D7"/>
<name>X1S6D7_9ZZZZ</name>
<dbReference type="InterPro" id="IPR017896">
    <property type="entry name" value="4Fe4S_Fe-S-bd"/>
</dbReference>
<protein>
    <recommendedName>
        <fullName evidence="1">4Fe-4S ferredoxin-type domain-containing protein</fullName>
    </recommendedName>
</protein>
<gene>
    <name evidence="2" type="ORF">S12H4_09396</name>
</gene>